<protein>
    <submittedName>
        <fullName evidence="2">SPFH domain-containing protein</fullName>
    </submittedName>
</protein>
<dbReference type="PANTHER" id="PTHR37826:SF2">
    <property type="entry name" value="ZINC-RIBBON DOMAIN-CONTAINING PROTEIN"/>
    <property type="match status" value="1"/>
</dbReference>
<evidence type="ECO:0000313" key="2">
    <source>
        <dbReference type="EMBL" id="WAW14266.1"/>
    </source>
</evidence>
<feature type="domain" description="SPFH" evidence="1">
    <location>
        <begin position="47"/>
        <end position="268"/>
    </location>
</feature>
<dbReference type="PANTHER" id="PTHR37826">
    <property type="entry name" value="FLOTILLIN BAND_7_5 DOMAIN PROTEIN"/>
    <property type="match status" value="1"/>
</dbReference>
<gene>
    <name evidence="2" type="ORF">O0R46_06540</name>
</gene>
<evidence type="ECO:0000313" key="3">
    <source>
        <dbReference type="Proteomes" id="UP001164187"/>
    </source>
</evidence>
<organism evidence="2 3">
    <name type="scientific">Peptostreptococcus equinus</name>
    <dbReference type="NCBI Taxonomy" id="3003601"/>
    <lineage>
        <taxon>Bacteria</taxon>
        <taxon>Bacillati</taxon>
        <taxon>Bacillota</taxon>
        <taxon>Clostridia</taxon>
        <taxon>Peptostreptococcales</taxon>
        <taxon>Peptostreptococcaceae</taxon>
        <taxon>Peptostreptococcus</taxon>
    </lineage>
</organism>
<keyword evidence="3" id="KW-1185">Reference proteome</keyword>
<reference evidence="2" key="1">
    <citation type="submission" date="2022-12" db="EMBL/GenBank/DDBJ databases">
        <title>Peptostreptococcus.</title>
        <authorList>
            <person name="Lee S.H."/>
        </authorList>
    </citation>
    <scope>NUCLEOTIDE SEQUENCE</scope>
    <source>
        <strain evidence="2">CBA3647</strain>
    </source>
</reference>
<proteinExistence type="predicted"/>
<dbReference type="RefSeq" id="WP_269310927.1">
    <property type="nucleotide sequence ID" value="NZ_CP114052.1"/>
</dbReference>
<name>A0ABY7JP60_9FIRM</name>
<dbReference type="Pfam" id="PF13421">
    <property type="entry name" value="Band_7_1"/>
    <property type="match status" value="1"/>
</dbReference>
<dbReference type="Proteomes" id="UP001164187">
    <property type="component" value="Chromosome"/>
</dbReference>
<accession>A0ABY7JP60</accession>
<dbReference type="InterPro" id="IPR033880">
    <property type="entry name" value="SPFH_YdjI"/>
</dbReference>
<sequence length="399" mass="44054">MGLIKVAKDSIKSTLADQWKEYFYCDSLDEDTLVAVGKNKNSTGNSNIISQGSAISIADGQCALIVEQGRVFDICSEPGIFIFNSDSEPSVFVENLDDSLRKVISNVWERFKFGGKAGNDQRVYYFNLKEIYGNKFGTANPIPFRVVDNNIGLDVDISIRCNGIYSYKINNPVLFYQNVCGNVSLDFKRDQIDKQLKSELLNALQPAFAKISDMGIRYSSVPAHTEELSNALNQVLNSKWSELRGLEIVSISINSMTANKEDEDMIKNLQKTAVYRNTSMAAATLVDAQAEAMKSAAKNEAGAINGYLGLNMARASQNLDASELFKMSDQENNNQDTYKSQVNINSQANTIWKCPNCGTENTGNFCMQCGTKKPNPTWTCNCGSVNNGNFCENCGSKRP</sequence>
<dbReference type="EMBL" id="CP114052">
    <property type="protein sequence ID" value="WAW14266.1"/>
    <property type="molecule type" value="Genomic_DNA"/>
</dbReference>
<evidence type="ECO:0000259" key="1">
    <source>
        <dbReference type="Pfam" id="PF13421"/>
    </source>
</evidence>
<dbReference type="CDD" id="cd03408">
    <property type="entry name" value="SPFH_like_u1"/>
    <property type="match status" value="1"/>
</dbReference>